<reference evidence="1 2" key="1">
    <citation type="journal article" date="2018" name="New Phytol.">
        <title>Phylogenomics of Endogonaceae and evolution of mycorrhizas within Mucoromycota.</title>
        <authorList>
            <person name="Chang Y."/>
            <person name="Desiro A."/>
            <person name="Na H."/>
            <person name="Sandor L."/>
            <person name="Lipzen A."/>
            <person name="Clum A."/>
            <person name="Barry K."/>
            <person name="Grigoriev I.V."/>
            <person name="Martin F.M."/>
            <person name="Stajich J.E."/>
            <person name="Smith M.E."/>
            <person name="Bonito G."/>
            <person name="Spatafora J.W."/>
        </authorList>
    </citation>
    <scope>NUCLEOTIDE SEQUENCE [LARGE SCALE GENOMIC DNA]</scope>
    <source>
        <strain evidence="1 2">GMNB39</strain>
    </source>
</reference>
<accession>A0A433DF67</accession>
<organism evidence="1 2">
    <name type="scientific">Jimgerdemannia flammicorona</name>
    <dbReference type="NCBI Taxonomy" id="994334"/>
    <lineage>
        <taxon>Eukaryota</taxon>
        <taxon>Fungi</taxon>
        <taxon>Fungi incertae sedis</taxon>
        <taxon>Mucoromycota</taxon>
        <taxon>Mucoromycotina</taxon>
        <taxon>Endogonomycetes</taxon>
        <taxon>Endogonales</taxon>
        <taxon>Endogonaceae</taxon>
        <taxon>Jimgerdemannia</taxon>
    </lineage>
</organism>
<dbReference type="OrthoDB" id="5985073at2759"/>
<comment type="caution">
    <text evidence="1">The sequence shown here is derived from an EMBL/GenBank/DDBJ whole genome shotgun (WGS) entry which is preliminary data.</text>
</comment>
<protein>
    <submittedName>
        <fullName evidence="1">Uncharacterized protein</fullName>
    </submittedName>
</protein>
<proteinExistence type="predicted"/>
<sequence>MARKSFLVLTLVSVLLLAQLVPAVPYNTTDPDLVEQSADDQYPNANLSEYDLMYEEELDDDFDTFAEEDILNGTTHHFERRALYKGRGKLLQRKSAFTYYWLAQQKDYKGGKVDTWVKSCKGKNIAKVNKKYANALKMEGSGFVGKSIVNLGDCSCKGFKCFEVLDKKKFPFGLTSSGTALKPFISIAANDLKKGSKIYVPQLDGWKLPGTKLRHNGCLEVEDKSWSFSKRHIDFFVMSVDYYHSLDRSHRITKVDIYAGGKCKLLKYLK</sequence>
<keyword evidence="2" id="KW-1185">Reference proteome</keyword>
<evidence type="ECO:0000313" key="2">
    <source>
        <dbReference type="Proteomes" id="UP000268093"/>
    </source>
</evidence>
<name>A0A433DF67_9FUNG</name>
<dbReference type="CDD" id="cd22785">
    <property type="entry name" value="DPBB_MltA-like"/>
    <property type="match status" value="1"/>
</dbReference>
<dbReference type="Proteomes" id="UP000268093">
    <property type="component" value="Unassembled WGS sequence"/>
</dbReference>
<evidence type="ECO:0000313" key="1">
    <source>
        <dbReference type="EMBL" id="RUP49449.1"/>
    </source>
</evidence>
<dbReference type="AlphaFoldDB" id="A0A433DF67"/>
<gene>
    <name evidence="1" type="ORF">BC936DRAFT_142489</name>
</gene>
<dbReference type="EMBL" id="RBNI01002287">
    <property type="protein sequence ID" value="RUP49449.1"/>
    <property type="molecule type" value="Genomic_DNA"/>
</dbReference>